<accession>A0A2R3QSW1</accession>
<gene>
    <name evidence="1" type="ORF">C7A17_19680</name>
</gene>
<dbReference type="OrthoDB" id="6901203at2"/>
<name>A0A2R3QSW1_ECTME</name>
<evidence type="ECO:0000313" key="1">
    <source>
        <dbReference type="EMBL" id="AVO54889.1"/>
    </source>
</evidence>
<sequence length="95" mass="10881">MKTLAAVLAIALLAIVFVGYYDALDDADINRVFFIKKAPTLQVEFRNLFANDADDKPLERLTPEERDEVIAYCRYRLGITTELNSQAELERCKPR</sequence>
<dbReference type="AlphaFoldDB" id="A0A2R3QSW1"/>
<dbReference type="EMBL" id="CP027657">
    <property type="protein sequence ID" value="AVO54889.1"/>
    <property type="molecule type" value="Genomic_DNA"/>
</dbReference>
<reference evidence="1 2" key="1">
    <citation type="submission" date="2018-03" db="EMBL/GenBank/DDBJ databases">
        <title>Complete genome sequence and methylome analysis of Pseudomonas mendocina NEB 698.</title>
        <authorList>
            <person name="Morgan R.D."/>
        </authorList>
    </citation>
    <scope>NUCLEOTIDE SEQUENCE [LARGE SCALE GENOMIC DNA]</scope>
    <source>
        <strain evidence="1 2">NEB698</strain>
    </source>
</reference>
<evidence type="ECO:0000313" key="2">
    <source>
        <dbReference type="Proteomes" id="UP000238327"/>
    </source>
</evidence>
<protein>
    <submittedName>
        <fullName evidence="1">Uncharacterized protein</fullName>
    </submittedName>
</protein>
<dbReference type="RefSeq" id="WP_106739608.1">
    <property type="nucleotide sequence ID" value="NZ_CP027657.1"/>
</dbReference>
<organism evidence="1 2">
    <name type="scientific">Ectopseudomonas mendocina</name>
    <name type="common">Pseudomonas mendocina</name>
    <dbReference type="NCBI Taxonomy" id="300"/>
    <lineage>
        <taxon>Bacteria</taxon>
        <taxon>Pseudomonadati</taxon>
        <taxon>Pseudomonadota</taxon>
        <taxon>Gammaproteobacteria</taxon>
        <taxon>Pseudomonadales</taxon>
        <taxon>Pseudomonadaceae</taxon>
        <taxon>Ectopseudomonas</taxon>
    </lineage>
</organism>
<dbReference type="Proteomes" id="UP000238327">
    <property type="component" value="Chromosome"/>
</dbReference>
<proteinExistence type="predicted"/>